<feature type="region of interest" description="Disordered" evidence="1">
    <location>
        <begin position="86"/>
        <end position="120"/>
    </location>
</feature>
<organism evidence="2 3">
    <name type="scientific">Stachybotrys chartarum (strain CBS 109288 / IBT 7711)</name>
    <name type="common">Toxic black mold</name>
    <name type="synonym">Stilbospora chartarum</name>
    <dbReference type="NCBI Taxonomy" id="1280523"/>
    <lineage>
        <taxon>Eukaryota</taxon>
        <taxon>Fungi</taxon>
        <taxon>Dikarya</taxon>
        <taxon>Ascomycota</taxon>
        <taxon>Pezizomycotina</taxon>
        <taxon>Sordariomycetes</taxon>
        <taxon>Hypocreomycetidae</taxon>
        <taxon>Hypocreales</taxon>
        <taxon>Stachybotryaceae</taxon>
        <taxon>Stachybotrys</taxon>
    </lineage>
</organism>
<sequence>MATGICSACPVSSTNLSLSQGRPAHQHHVAPREAIPGLGFDAAVVSAFQGDEPGRLRVRYHSNDCQRQLGAICPQRLADPVRHGRVSELPQPFHPVSARDPMPQQRAGGDIRSHCFDDHS</sequence>
<dbReference type="OrthoDB" id="10538410at2759"/>
<dbReference type="Proteomes" id="UP000028045">
    <property type="component" value="Unassembled WGS sequence"/>
</dbReference>
<gene>
    <name evidence="2" type="ORF">S7711_10573</name>
</gene>
<evidence type="ECO:0000313" key="2">
    <source>
        <dbReference type="EMBL" id="KEY67531.1"/>
    </source>
</evidence>
<reference evidence="2 3" key="1">
    <citation type="journal article" date="2014" name="BMC Genomics">
        <title>Comparative genome sequencing reveals chemotype-specific gene clusters in the toxigenic black mold Stachybotrys.</title>
        <authorList>
            <person name="Semeiks J."/>
            <person name="Borek D."/>
            <person name="Otwinowski Z."/>
            <person name="Grishin N.V."/>
        </authorList>
    </citation>
    <scope>NUCLEOTIDE SEQUENCE [LARGE SCALE GENOMIC DNA]</scope>
    <source>
        <strain evidence="3">CBS 109288 / IBT 7711</strain>
    </source>
</reference>
<protein>
    <submittedName>
        <fullName evidence="2">Uncharacterized protein</fullName>
    </submittedName>
</protein>
<dbReference type="EMBL" id="KL648614">
    <property type="protein sequence ID" value="KEY67531.1"/>
    <property type="molecule type" value="Genomic_DNA"/>
</dbReference>
<keyword evidence="3" id="KW-1185">Reference proteome</keyword>
<evidence type="ECO:0000313" key="3">
    <source>
        <dbReference type="Proteomes" id="UP000028045"/>
    </source>
</evidence>
<dbReference type="HOGENOM" id="CLU_2051195_0_0_1"/>
<evidence type="ECO:0000256" key="1">
    <source>
        <dbReference type="SAM" id="MobiDB-lite"/>
    </source>
</evidence>
<name>A0A084AQF2_STACB</name>
<feature type="compositionally biased region" description="Basic and acidic residues" evidence="1">
    <location>
        <begin position="109"/>
        <end position="120"/>
    </location>
</feature>
<proteinExistence type="predicted"/>
<dbReference type="AlphaFoldDB" id="A0A084AQF2"/>
<accession>A0A084AQF2</accession>